<dbReference type="RefSeq" id="WP_090951983.1">
    <property type="nucleotide sequence ID" value="NZ_FOJS01000061.1"/>
</dbReference>
<dbReference type="Proteomes" id="UP000198650">
    <property type="component" value="Unassembled WGS sequence"/>
</dbReference>
<protein>
    <submittedName>
        <fullName evidence="1">Uncharacterized protein</fullName>
    </submittedName>
</protein>
<gene>
    <name evidence="1" type="ORF">SAMN05192569_10614</name>
</gene>
<sequence>MKINSNPLNGYTLNLTHVYKLNGNSNNHHSLFKQPVRDGGLNLDKLTLSSIQKGYPVGGLKIERAEKTVASVYYYDYFSVENMTGLTEEEKNRINEAITAATYIDPKYFTGGSTSDQFAMAMAQIKAKLDFVAEHIVPEQFKDQMMKATNQFIDDKFAVYNDQMLKIQQAIYDMYKDQSGPLKRISESAFQQIQAIKDGHSAIQKEQTYYLSLFSQLNGADESEFVQKYENVMKEYKEGQEGASQGDDFTKKRVDRNIRLLREMWNHFIDHLSGFDHYRVPTGETPLFDKTV</sequence>
<accession>A0A1I0TUP7</accession>
<dbReference type="AlphaFoldDB" id="A0A1I0TUP7"/>
<reference evidence="2" key="1">
    <citation type="submission" date="2016-10" db="EMBL/GenBank/DDBJ databases">
        <authorList>
            <person name="Varghese N."/>
            <person name="Submissions S."/>
        </authorList>
    </citation>
    <scope>NUCLEOTIDE SEQUENCE [LARGE SCALE GENOMIC DNA]</scope>
    <source>
        <strain evidence="2">M1</strain>
    </source>
</reference>
<dbReference type="OrthoDB" id="2961876at2"/>
<evidence type="ECO:0000313" key="2">
    <source>
        <dbReference type="Proteomes" id="UP000198650"/>
    </source>
</evidence>
<keyword evidence="2" id="KW-1185">Reference proteome</keyword>
<name>A0A1I0TUP7_9BACL</name>
<proteinExistence type="predicted"/>
<dbReference type="EMBL" id="FOJS01000061">
    <property type="protein sequence ID" value="SFA55427.1"/>
    <property type="molecule type" value="Genomic_DNA"/>
</dbReference>
<organism evidence="1 2">
    <name type="scientific">Parageobacillus thermantarcticus</name>
    <dbReference type="NCBI Taxonomy" id="186116"/>
    <lineage>
        <taxon>Bacteria</taxon>
        <taxon>Bacillati</taxon>
        <taxon>Bacillota</taxon>
        <taxon>Bacilli</taxon>
        <taxon>Bacillales</taxon>
        <taxon>Anoxybacillaceae</taxon>
        <taxon>Parageobacillus</taxon>
    </lineage>
</organism>
<evidence type="ECO:0000313" key="1">
    <source>
        <dbReference type="EMBL" id="SFA55427.1"/>
    </source>
</evidence>